<dbReference type="InterPro" id="IPR010836">
    <property type="entry name" value="SapC"/>
</dbReference>
<dbReference type="Pfam" id="PF07277">
    <property type="entry name" value="SapC"/>
    <property type="match status" value="1"/>
</dbReference>
<keyword evidence="2" id="KW-1185">Reference proteome</keyword>
<dbReference type="RefSeq" id="WP_094788680.1">
    <property type="nucleotide sequence ID" value="NZ_NDXW01000001.1"/>
</dbReference>
<evidence type="ECO:0008006" key="3">
    <source>
        <dbReference type="Google" id="ProtNLM"/>
    </source>
</evidence>
<organism evidence="1 2">
    <name type="scientific">Zooshikella ganghwensis</name>
    <dbReference type="NCBI Taxonomy" id="202772"/>
    <lineage>
        <taxon>Bacteria</taxon>
        <taxon>Pseudomonadati</taxon>
        <taxon>Pseudomonadota</taxon>
        <taxon>Gammaproteobacteria</taxon>
        <taxon>Oceanospirillales</taxon>
        <taxon>Zooshikellaceae</taxon>
        <taxon>Zooshikella</taxon>
    </lineage>
</organism>
<evidence type="ECO:0000313" key="1">
    <source>
        <dbReference type="EMBL" id="RDH45774.1"/>
    </source>
</evidence>
<evidence type="ECO:0000313" key="2">
    <source>
        <dbReference type="Proteomes" id="UP000257039"/>
    </source>
</evidence>
<comment type="caution">
    <text evidence="1">The sequence shown here is derived from an EMBL/GenBank/DDBJ whole genome shotgun (WGS) entry which is preliminary data.</text>
</comment>
<accession>A0A4P9VTL1</accession>
<reference evidence="1 2" key="1">
    <citation type="submission" date="2017-04" db="EMBL/GenBank/DDBJ databases">
        <title>Draft genome sequence of Zooshikella ganghwensis VG4 isolated from Red Sea sediments.</title>
        <authorList>
            <person name="Rehman Z."/>
            <person name="Alam I."/>
            <person name="Kamau A."/>
            <person name="Bajic V."/>
            <person name="Leiknes T."/>
        </authorList>
    </citation>
    <scope>NUCLEOTIDE SEQUENCE [LARGE SCALE GENOMIC DNA]</scope>
    <source>
        <strain evidence="1 2">VG4</strain>
    </source>
</reference>
<name>A0A4P9VTL1_9GAMM</name>
<proteinExistence type="predicted"/>
<dbReference type="AlphaFoldDB" id="A0A4P9VTL1"/>
<sequence>MNTNNAFYQHIVPLSMEDHAEYKILENANYNFAVDTSAVYLTSTEFSQASKVFPIVFVEQDDQIQPAAVLGLEKHHNVFVTDRGSWTAKYIPAYIRRYPFILAEVSEPEKDWIVCIDDQSSVLNKEQGVDLFHSGSVSEYTKNKINFLKSFQQASEDTNTFCEYIKELNLLEPMNAQVKMNKGDDLSVTGFMVISKAQLQKLTEKQLKELITRDYMMLLYEHLSSLTNFSVLVDKIAAQRIIEGQSSYE</sequence>
<dbReference type="Proteomes" id="UP000257039">
    <property type="component" value="Unassembled WGS sequence"/>
</dbReference>
<protein>
    <recommendedName>
        <fullName evidence="3">Multidrug transporter</fullName>
    </recommendedName>
</protein>
<gene>
    <name evidence="1" type="ORF">B9G39_21270</name>
</gene>
<dbReference type="EMBL" id="NDXW01000001">
    <property type="protein sequence ID" value="RDH45774.1"/>
    <property type="molecule type" value="Genomic_DNA"/>
</dbReference>